<dbReference type="EMBL" id="JARJCW010000157">
    <property type="protein sequence ID" value="KAJ7190110.1"/>
    <property type="molecule type" value="Genomic_DNA"/>
</dbReference>
<sequence>MSQTYSLLIKSADHIDWNSNSPSNPKLYVTVQVGSRTLKTRVIQGASAPRWHENMDLTIESTSAEVTLQLHRKHKHKTFFTGREDTLLGECKFIIADLLQRGTPGDTIELDVQANGKTRARVSVRLNHGTIGGSAPQPVAPEPVTSETFPPSVFDETNEDRKMIDGIGKDLENLTPNPTSSRVMDVVDTGEGDLGAVLWDIISVLGPIVEIGDEIAKIHPYVHAAWTILTSVYQAVKKQKETDEEIVKLVKAMVKLYSSAGNTKVLPQKIKSLESTVTEIAKQTLECAMFIREYTGHGFPGRLFRSTFANVTQKKIGDLSEALLELKDSFDRDLLINSVYLSAEMHEDIMKLTADSAEVRKNIESMMQSDTLGKLYIRFDATERQQCLAGTRRDILVAIIERLTTTSDPSSVLWLRGVAGSGKSTISTTISKYFRDLKRLGAFIFFSRNNPGNSHPKAVVHRMAYGMAESNIQFRKALYDVLAADPTILDATLSEQFEKLLLQPLRETESYICGPIIIILDALDECSDEKSLRLLVDLIANKFPQLPAVFRFFITSRPISDISSRFEKKGHIVALPLDITADETKADILLYLSERMQEVQQIKNLETTWPGKANIQKLADSCGGLFIWASTAYEFIQGGFDPPQKLAILLALPFNMRSNLDQLYTIALESSADWADPEFIEVAPSVLGAIILARMPLSDKTLDALLGLGAGVSARVLEKLGCVIQWRRGQPARTLHASFGDYLTDPKRSTGHPWHIDSKMQNQSLALGCLRVLRDKLQFNICGLEDSHLLNSEPILGTSFTKYGT</sequence>
<accession>A0AAD6UTN3</accession>
<evidence type="ECO:0000259" key="3">
    <source>
        <dbReference type="PROSITE" id="PS50004"/>
    </source>
</evidence>
<gene>
    <name evidence="5" type="ORF">GGX14DRAFT_546974</name>
</gene>
<dbReference type="Proteomes" id="UP001219525">
    <property type="component" value="Unassembled WGS sequence"/>
</dbReference>
<dbReference type="PANTHER" id="PTHR10039">
    <property type="entry name" value="AMELOGENIN"/>
    <property type="match status" value="1"/>
</dbReference>
<dbReference type="Pfam" id="PF00168">
    <property type="entry name" value="C2"/>
    <property type="match status" value="1"/>
</dbReference>
<keyword evidence="6" id="KW-1185">Reference proteome</keyword>
<name>A0AAD6UTN3_9AGAR</name>
<evidence type="ECO:0000256" key="1">
    <source>
        <dbReference type="ARBA" id="ARBA00022737"/>
    </source>
</evidence>
<dbReference type="SUPFAM" id="SSF52540">
    <property type="entry name" value="P-loop containing nucleoside triphosphate hydrolases"/>
    <property type="match status" value="1"/>
</dbReference>
<keyword evidence="1" id="KW-0677">Repeat</keyword>
<feature type="domain" description="C2" evidence="3">
    <location>
        <begin position="1"/>
        <end position="108"/>
    </location>
</feature>
<feature type="domain" description="NACHT" evidence="4">
    <location>
        <begin position="411"/>
        <end position="558"/>
    </location>
</feature>
<evidence type="ECO:0000256" key="2">
    <source>
        <dbReference type="SAM" id="MobiDB-lite"/>
    </source>
</evidence>
<dbReference type="Gene3D" id="3.40.50.300">
    <property type="entry name" value="P-loop containing nucleotide triphosphate hydrolases"/>
    <property type="match status" value="1"/>
</dbReference>
<dbReference type="InterPro" id="IPR035892">
    <property type="entry name" value="C2_domain_sf"/>
</dbReference>
<evidence type="ECO:0000313" key="6">
    <source>
        <dbReference type="Proteomes" id="UP001219525"/>
    </source>
</evidence>
<dbReference type="AlphaFoldDB" id="A0AAD6UTN3"/>
<dbReference type="InterPro" id="IPR056884">
    <property type="entry name" value="NPHP3-like_N"/>
</dbReference>
<dbReference type="InterPro" id="IPR027417">
    <property type="entry name" value="P-loop_NTPase"/>
</dbReference>
<evidence type="ECO:0000313" key="5">
    <source>
        <dbReference type="EMBL" id="KAJ7190110.1"/>
    </source>
</evidence>
<dbReference type="PROSITE" id="PS50004">
    <property type="entry name" value="C2"/>
    <property type="match status" value="1"/>
</dbReference>
<protein>
    <recommendedName>
        <fullName evidence="7">C2 domain-containing protein</fullName>
    </recommendedName>
</protein>
<evidence type="ECO:0000259" key="4">
    <source>
        <dbReference type="PROSITE" id="PS50837"/>
    </source>
</evidence>
<feature type="region of interest" description="Disordered" evidence="2">
    <location>
        <begin position="129"/>
        <end position="149"/>
    </location>
</feature>
<evidence type="ECO:0008006" key="7">
    <source>
        <dbReference type="Google" id="ProtNLM"/>
    </source>
</evidence>
<dbReference type="SMART" id="SM00239">
    <property type="entry name" value="C2"/>
    <property type="match status" value="1"/>
</dbReference>
<dbReference type="SUPFAM" id="SSF49562">
    <property type="entry name" value="C2 domain (Calcium/lipid-binding domain, CaLB)"/>
    <property type="match status" value="1"/>
</dbReference>
<dbReference type="Pfam" id="PF24883">
    <property type="entry name" value="NPHP3_N"/>
    <property type="match status" value="1"/>
</dbReference>
<organism evidence="5 6">
    <name type="scientific">Mycena pura</name>
    <dbReference type="NCBI Taxonomy" id="153505"/>
    <lineage>
        <taxon>Eukaryota</taxon>
        <taxon>Fungi</taxon>
        <taxon>Dikarya</taxon>
        <taxon>Basidiomycota</taxon>
        <taxon>Agaricomycotina</taxon>
        <taxon>Agaricomycetes</taxon>
        <taxon>Agaricomycetidae</taxon>
        <taxon>Agaricales</taxon>
        <taxon>Marasmiineae</taxon>
        <taxon>Mycenaceae</taxon>
        <taxon>Mycena</taxon>
    </lineage>
</organism>
<dbReference type="InterPro" id="IPR007111">
    <property type="entry name" value="NACHT_NTPase"/>
</dbReference>
<dbReference type="InterPro" id="IPR000008">
    <property type="entry name" value="C2_dom"/>
</dbReference>
<dbReference type="PANTHER" id="PTHR10039:SF17">
    <property type="entry name" value="FUNGAL STAND N-TERMINAL GOODBYE DOMAIN-CONTAINING PROTEIN-RELATED"/>
    <property type="match status" value="1"/>
</dbReference>
<proteinExistence type="predicted"/>
<dbReference type="Gene3D" id="2.60.40.150">
    <property type="entry name" value="C2 domain"/>
    <property type="match status" value="1"/>
</dbReference>
<comment type="caution">
    <text evidence="5">The sequence shown here is derived from an EMBL/GenBank/DDBJ whole genome shotgun (WGS) entry which is preliminary data.</text>
</comment>
<dbReference type="PROSITE" id="PS50837">
    <property type="entry name" value="NACHT"/>
    <property type="match status" value="1"/>
</dbReference>
<reference evidence="5" key="1">
    <citation type="submission" date="2023-03" db="EMBL/GenBank/DDBJ databases">
        <title>Massive genome expansion in bonnet fungi (Mycena s.s.) driven by repeated elements and novel gene families across ecological guilds.</title>
        <authorList>
            <consortium name="Lawrence Berkeley National Laboratory"/>
            <person name="Harder C.B."/>
            <person name="Miyauchi S."/>
            <person name="Viragh M."/>
            <person name="Kuo A."/>
            <person name="Thoen E."/>
            <person name="Andreopoulos B."/>
            <person name="Lu D."/>
            <person name="Skrede I."/>
            <person name="Drula E."/>
            <person name="Henrissat B."/>
            <person name="Morin E."/>
            <person name="Kohler A."/>
            <person name="Barry K."/>
            <person name="LaButti K."/>
            <person name="Morin E."/>
            <person name="Salamov A."/>
            <person name="Lipzen A."/>
            <person name="Mereny Z."/>
            <person name="Hegedus B."/>
            <person name="Baldrian P."/>
            <person name="Stursova M."/>
            <person name="Weitz H."/>
            <person name="Taylor A."/>
            <person name="Grigoriev I.V."/>
            <person name="Nagy L.G."/>
            <person name="Martin F."/>
            <person name="Kauserud H."/>
        </authorList>
    </citation>
    <scope>NUCLEOTIDE SEQUENCE</scope>
    <source>
        <strain evidence="5">9144</strain>
    </source>
</reference>